<accession>A0A1T4VTI9</accession>
<proteinExistence type="predicted"/>
<evidence type="ECO:0000313" key="1">
    <source>
        <dbReference type="EMBL" id="SKA68148.1"/>
    </source>
</evidence>
<dbReference type="EMBL" id="FUXU01000098">
    <property type="protein sequence ID" value="SKA68148.1"/>
    <property type="molecule type" value="Genomic_DNA"/>
</dbReference>
<keyword evidence="2" id="KW-1185">Reference proteome</keyword>
<name>A0A1T4VTI9_9GAMM</name>
<organism evidence="1 2">
    <name type="scientific">Enterovibrio nigricans DSM 22720</name>
    <dbReference type="NCBI Taxonomy" id="1121868"/>
    <lineage>
        <taxon>Bacteria</taxon>
        <taxon>Pseudomonadati</taxon>
        <taxon>Pseudomonadota</taxon>
        <taxon>Gammaproteobacteria</taxon>
        <taxon>Vibrionales</taxon>
        <taxon>Vibrionaceae</taxon>
        <taxon>Enterovibrio</taxon>
    </lineage>
</organism>
<dbReference type="Proteomes" id="UP000190162">
    <property type="component" value="Unassembled WGS sequence"/>
</dbReference>
<gene>
    <name evidence="1" type="ORF">SAMN02745132_04267</name>
</gene>
<dbReference type="AlphaFoldDB" id="A0A1T4VTI9"/>
<sequence length="105" mass="11995">MQQRTIAKIRPPPLSDTELLMLSRCFCLYFLGENITHSMPVKNAVTNLGRFMYRSEIARIEVDHAYDADGEYIRLGGPEVDASASHAFAVLWENERVSVDRSEIY</sequence>
<protein>
    <submittedName>
        <fullName evidence="1">Uncharacterized protein</fullName>
    </submittedName>
</protein>
<reference evidence="2" key="1">
    <citation type="submission" date="2017-02" db="EMBL/GenBank/DDBJ databases">
        <authorList>
            <person name="Varghese N."/>
            <person name="Submissions S."/>
        </authorList>
    </citation>
    <scope>NUCLEOTIDE SEQUENCE [LARGE SCALE GENOMIC DNA]</scope>
    <source>
        <strain evidence="2">DSM 22720</strain>
    </source>
</reference>
<evidence type="ECO:0000313" key="2">
    <source>
        <dbReference type="Proteomes" id="UP000190162"/>
    </source>
</evidence>